<comment type="pathway">
    <text evidence="3">Porphyrin-containing compound metabolism; protoporphyrin-IX biosynthesis; coproporphyrinogen-III from 5-aminolevulinate: step 2/4.</text>
</comment>
<dbReference type="Gene3D" id="3.40.190.10">
    <property type="entry name" value="Periplasmic binding protein-like II"/>
    <property type="match status" value="2"/>
</dbReference>
<dbReference type="Pfam" id="PF01379">
    <property type="entry name" value="Porphobil_deam"/>
    <property type="match status" value="1"/>
</dbReference>
<feature type="domain" description="Porphobilinogen deaminase C-terminal" evidence="11">
    <location>
        <begin position="224"/>
        <end position="279"/>
    </location>
</feature>
<dbReference type="Gene3D" id="3.30.160.40">
    <property type="entry name" value="Porphobilinogen deaminase, C-terminal domain"/>
    <property type="match status" value="1"/>
</dbReference>
<dbReference type="EMBL" id="FOHN01000007">
    <property type="protein sequence ID" value="SET03633.1"/>
    <property type="molecule type" value="Genomic_DNA"/>
</dbReference>
<dbReference type="FunFam" id="3.40.190.10:FF:000004">
    <property type="entry name" value="Porphobilinogen deaminase"/>
    <property type="match status" value="1"/>
</dbReference>
<dbReference type="PANTHER" id="PTHR11557">
    <property type="entry name" value="PORPHOBILINOGEN DEAMINASE"/>
    <property type="match status" value="1"/>
</dbReference>
<evidence type="ECO:0000259" key="10">
    <source>
        <dbReference type="Pfam" id="PF01379"/>
    </source>
</evidence>
<evidence type="ECO:0000256" key="9">
    <source>
        <dbReference type="NCBIfam" id="TIGR00212"/>
    </source>
</evidence>
<dbReference type="RefSeq" id="WP_092477388.1">
    <property type="nucleotide sequence ID" value="NZ_FOHN01000007.1"/>
</dbReference>
<evidence type="ECO:0000259" key="11">
    <source>
        <dbReference type="Pfam" id="PF03900"/>
    </source>
</evidence>
<dbReference type="Proteomes" id="UP000199800">
    <property type="component" value="Unassembled WGS sequence"/>
</dbReference>
<evidence type="ECO:0000256" key="8">
    <source>
        <dbReference type="ARBA" id="ARBA00048169"/>
    </source>
</evidence>
<dbReference type="InterPro" id="IPR022418">
    <property type="entry name" value="Porphobilinogen_deaminase_C"/>
</dbReference>
<dbReference type="GO" id="GO:0005737">
    <property type="term" value="C:cytoplasm"/>
    <property type="evidence" value="ECO:0007669"/>
    <property type="project" value="UniProtKB-UniRule"/>
</dbReference>
<dbReference type="NCBIfam" id="TIGR00212">
    <property type="entry name" value="hemC"/>
    <property type="match status" value="1"/>
</dbReference>
<keyword evidence="6" id="KW-0808">Transferase</keyword>
<evidence type="ECO:0000256" key="4">
    <source>
        <dbReference type="ARBA" id="ARBA00005638"/>
    </source>
</evidence>
<accession>A0A1I0B9Q8</accession>
<feature type="domain" description="Porphobilinogen deaminase N-terminal" evidence="10">
    <location>
        <begin position="3"/>
        <end position="207"/>
    </location>
</feature>
<dbReference type="GO" id="GO:0004418">
    <property type="term" value="F:hydroxymethylbilane synthase activity"/>
    <property type="evidence" value="ECO:0007669"/>
    <property type="project" value="UniProtKB-UniRule"/>
</dbReference>
<comment type="similarity">
    <text evidence="4">Belongs to the HMBS family.</text>
</comment>
<keyword evidence="7" id="KW-0627">Porphyrin biosynthesis</keyword>
<dbReference type="STRING" id="29364.SAMN04487772_10737"/>
<comment type="catalytic activity">
    <reaction evidence="8">
        <text>4 porphobilinogen + H2O = hydroxymethylbilane + 4 NH4(+)</text>
        <dbReference type="Rhea" id="RHEA:13185"/>
        <dbReference type="ChEBI" id="CHEBI:15377"/>
        <dbReference type="ChEBI" id="CHEBI:28938"/>
        <dbReference type="ChEBI" id="CHEBI:57845"/>
        <dbReference type="ChEBI" id="CHEBI:58126"/>
        <dbReference type="EC" id="2.5.1.61"/>
    </reaction>
</comment>
<dbReference type="AlphaFoldDB" id="A0A1I0B9Q8"/>
<evidence type="ECO:0000256" key="3">
    <source>
        <dbReference type="ARBA" id="ARBA00004735"/>
    </source>
</evidence>
<protein>
    <recommendedName>
        <fullName evidence="9">Hydroxymethylbilane synthase</fullName>
        <ecNumber evidence="9">2.5.1.61</ecNumber>
    </recommendedName>
</protein>
<keyword evidence="13" id="KW-1185">Reference proteome</keyword>
<dbReference type="FunFam" id="3.40.190.10:FF:000005">
    <property type="entry name" value="Porphobilinogen deaminase"/>
    <property type="match status" value="1"/>
</dbReference>
<comment type="cofactor">
    <cofactor evidence="1">
        <name>dipyrromethane</name>
        <dbReference type="ChEBI" id="CHEBI:60342"/>
    </cofactor>
</comment>
<proteinExistence type="inferred from homology"/>
<dbReference type="CDD" id="cd13647">
    <property type="entry name" value="PBP2_PBGD_2"/>
    <property type="match status" value="1"/>
</dbReference>
<gene>
    <name evidence="12" type="ORF">SAMN04487772_10737</name>
</gene>
<dbReference type="InterPro" id="IPR022417">
    <property type="entry name" value="Porphobilin_deaminase_N"/>
</dbReference>
<evidence type="ECO:0000313" key="12">
    <source>
        <dbReference type="EMBL" id="SET03633.1"/>
    </source>
</evidence>
<evidence type="ECO:0000256" key="5">
    <source>
        <dbReference type="ARBA" id="ARBA00011245"/>
    </source>
</evidence>
<sequence>MKIRIGTRKSNLAMAQTYLVRDAILAVEPAAQIELVALSTKGDKILDKPLLSFGGKGVFVEEFESKIKNGEIDIAVHSAKDMPMELLDGLTILAVLKREDPRDVLVTRKGTSWDRDRHFVIGTSSLRRKMQIARFGDVECRELRGNVNTRLRKLEEGQYDGIILAMAGLKRLGLDKDPEFSLTPFSCEEFIPAGGQGIIAIEGRKSSELNGLFQKLEDKSARYELLFERKVLQCLNAGCHEPIGVFSKVEGDEITGYLMKENKIQKVKGPKDSYEDLAQTLSKKGTV</sequence>
<dbReference type="PIRSF" id="PIRSF001438">
    <property type="entry name" value="4pyrrol_synth_OHMeBilane_synth"/>
    <property type="match status" value="1"/>
</dbReference>
<evidence type="ECO:0000256" key="7">
    <source>
        <dbReference type="ARBA" id="ARBA00023244"/>
    </source>
</evidence>
<dbReference type="PANTHER" id="PTHR11557:SF0">
    <property type="entry name" value="PORPHOBILINOGEN DEAMINASE"/>
    <property type="match status" value="1"/>
</dbReference>
<comment type="subunit">
    <text evidence="5">Monomer.</text>
</comment>
<dbReference type="Pfam" id="PF03900">
    <property type="entry name" value="Porphobil_deamC"/>
    <property type="match status" value="1"/>
</dbReference>
<comment type="function">
    <text evidence="2">Tetrapolymerization of the monopyrrole PBG into the hydroxymethylbilane pre-uroporphyrinogen in several discrete steps.</text>
</comment>
<dbReference type="EC" id="2.5.1.61" evidence="9"/>
<reference evidence="12 13" key="1">
    <citation type="submission" date="2016-10" db="EMBL/GenBank/DDBJ databases">
        <authorList>
            <person name="de Groot N.N."/>
        </authorList>
    </citation>
    <scope>NUCLEOTIDE SEQUENCE [LARGE SCALE GENOMIC DNA]</scope>
    <source>
        <strain evidence="12 13">DSM 1801</strain>
    </source>
</reference>
<dbReference type="InterPro" id="IPR000860">
    <property type="entry name" value="HemC"/>
</dbReference>
<evidence type="ECO:0000256" key="2">
    <source>
        <dbReference type="ARBA" id="ARBA00002869"/>
    </source>
</evidence>
<dbReference type="SUPFAM" id="SSF54782">
    <property type="entry name" value="Porphobilinogen deaminase (hydroxymethylbilane synthase), C-terminal domain"/>
    <property type="match status" value="1"/>
</dbReference>
<evidence type="ECO:0000256" key="6">
    <source>
        <dbReference type="ARBA" id="ARBA00022679"/>
    </source>
</evidence>
<dbReference type="GO" id="GO:0006783">
    <property type="term" value="P:heme biosynthetic process"/>
    <property type="evidence" value="ECO:0007669"/>
    <property type="project" value="TreeGrafter"/>
</dbReference>
<dbReference type="SUPFAM" id="SSF53850">
    <property type="entry name" value="Periplasmic binding protein-like II"/>
    <property type="match status" value="1"/>
</dbReference>
<organism evidence="12 13">
    <name type="scientific">[Clostridium] polysaccharolyticum</name>
    <dbReference type="NCBI Taxonomy" id="29364"/>
    <lineage>
        <taxon>Bacteria</taxon>
        <taxon>Bacillati</taxon>
        <taxon>Bacillota</taxon>
        <taxon>Clostridia</taxon>
        <taxon>Lachnospirales</taxon>
        <taxon>Lachnospiraceae</taxon>
    </lineage>
</organism>
<dbReference type="OrthoDB" id="9810298at2"/>
<name>A0A1I0B9Q8_9FIRM</name>
<evidence type="ECO:0000256" key="1">
    <source>
        <dbReference type="ARBA" id="ARBA00001916"/>
    </source>
</evidence>
<dbReference type="PRINTS" id="PR00151">
    <property type="entry name" value="PORPHBDMNASE"/>
</dbReference>
<dbReference type="InterPro" id="IPR036803">
    <property type="entry name" value="Porphobilinogen_deaminase_C_sf"/>
</dbReference>
<evidence type="ECO:0000313" key="13">
    <source>
        <dbReference type="Proteomes" id="UP000199800"/>
    </source>
</evidence>